<evidence type="ECO:0000313" key="3">
    <source>
        <dbReference type="Proteomes" id="UP000192578"/>
    </source>
</evidence>
<dbReference type="PROSITE" id="PS51257">
    <property type="entry name" value="PROKAR_LIPOPROTEIN"/>
    <property type="match status" value="1"/>
</dbReference>
<evidence type="ECO:0000256" key="1">
    <source>
        <dbReference type="SAM" id="SignalP"/>
    </source>
</evidence>
<sequence>MAQSRKCLLMLLLVVAYASTSSCEEASTNTVSASGLSFVVSMDCDGLDKVCVVSAFYNCSANAFNVQSAVQATCDGVTSGDPCWVSSFDTKILSDPCIGETKTLEVIYGCAKSKALCLQRLVSPASRG</sequence>
<dbReference type="AlphaFoldDB" id="A0A9X6NAF2"/>
<evidence type="ECO:0000313" key="2">
    <source>
        <dbReference type="EMBL" id="OWA50637.1"/>
    </source>
</evidence>
<organism evidence="2 3">
    <name type="scientific">Hypsibius exemplaris</name>
    <name type="common">Freshwater tardigrade</name>
    <dbReference type="NCBI Taxonomy" id="2072580"/>
    <lineage>
        <taxon>Eukaryota</taxon>
        <taxon>Metazoa</taxon>
        <taxon>Ecdysozoa</taxon>
        <taxon>Tardigrada</taxon>
        <taxon>Eutardigrada</taxon>
        <taxon>Parachela</taxon>
        <taxon>Hypsibioidea</taxon>
        <taxon>Hypsibiidae</taxon>
        <taxon>Hypsibius</taxon>
    </lineage>
</organism>
<keyword evidence="1" id="KW-0732">Signal</keyword>
<evidence type="ECO:0008006" key="4">
    <source>
        <dbReference type="Google" id="ProtNLM"/>
    </source>
</evidence>
<dbReference type="EMBL" id="MTYJ01000198">
    <property type="protein sequence ID" value="OWA50637.1"/>
    <property type="molecule type" value="Genomic_DNA"/>
</dbReference>
<feature type="chain" id="PRO_5040829815" description="SUEL-type lectin domain-containing protein" evidence="1">
    <location>
        <begin position="23"/>
        <end position="128"/>
    </location>
</feature>
<name>A0A9X6NAF2_HYPEX</name>
<dbReference type="CDD" id="cd22823">
    <property type="entry name" value="Gal_Rha_Lectin"/>
    <property type="match status" value="1"/>
</dbReference>
<feature type="signal peptide" evidence="1">
    <location>
        <begin position="1"/>
        <end position="22"/>
    </location>
</feature>
<comment type="caution">
    <text evidence="2">The sequence shown here is derived from an EMBL/GenBank/DDBJ whole genome shotgun (WGS) entry which is preliminary data.</text>
</comment>
<reference evidence="3" key="1">
    <citation type="submission" date="2017-01" db="EMBL/GenBank/DDBJ databases">
        <title>Comparative genomics of anhydrobiosis in the tardigrade Hypsibius dujardini.</title>
        <authorList>
            <person name="Yoshida Y."/>
            <person name="Koutsovoulos G."/>
            <person name="Laetsch D."/>
            <person name="Stevens L."/>
            <person name="Kumar S."/>
            <person name="Horikawa D."/>
            <person name="Ishino K."/>
            <person name="Komine S."/>
            <person name="Tomita M."/>
            <person name="Blaxter M."/>
            <person name="Arakawa K."/>
        </authorList>
    </citation>
    <scope>NUCLEOTIDE SEQUENCE [LARGE SCALE GENOMIC DNA]</scope>
    <source>
        <strain evidence="3">Z151</strain>
    </source>
</reference>
<dbReference type="Proteomes" id="UP000192578">
    <property type="component" value="Unassembled WGS sequence"/>
</dbReference>
<accession>A0A9X6NAF2</accession>
<gene>
    <name evidence="2" type="ORF">BV898_15147</name>
</gene>
<keyword evidence="3" id="KW-1185">Reference proteome</keyword>
<proteinExistence type="predicted"/>
<protein>
    <recommendedName>
        <fullName evidence="4">SUEL-type lectin domain-containing protein</fullName>
    </recommendedName>
</protein>